<feature type="region of interest" description="Disordered" evidence="2">
    <location>
        <begin position="1"/>
        <end position="55"/>
    </location>
</feature>
<dbReference type="InterPro" id="IPR050235">
    <property type="entry name" value="CK1_Ser-Thr_kinase"/>
</dbReference>
<dbReference type="PaxDb" id="6239-Y69F12A.1"/>
<dbReference type="PROSITE" id="PS50011">
    <property type="entry name" value="PROTEIN_KINASE_DOM"/>
    <property type="match status" value="1"/>
</dbReference>
<dbReference type="SMR" id="Q9N4Q0"/>
<dbReference type="InterPro" id="IPR000719">
    <property type="entry name" value="Prot_kinase_dom"/>
</dbReference>
<reference evidence="4 5" key="1">
    <citation type="journal article" date="1998" name="Science">
        <title>Genome sequence of the nematode C. elegans: a platform for investigating biology.</title>
        <authorList>
            <consortium name="The C. elegans sequencing consortium"/>
            <person name="Sulson J.E."/>
            <person name="Waterston R."/>
        </authorList>
    </citation>
    <scope>NUCLEOTIDE SEQUENCE [LARGE SCALE GENOMIC DNA]</scope>
    <source>
        <strain evidence="4 5">Bristol N2</strain>
    </source>
</reference>
<dbReference type="FunFam" id="1.10.510.10:FF:000932">
    <property type="entry name" value="Protein CBG09188"/>
    <property type="match status" value="1"/>
</dbReference>
<dbReference type="OrthoDB" id="10020333at2759"/>
<dbReference type="PANTHER" id="PTHR11909">
    <property type="entry name" value="CASEIN KINASE-RELATED"/>
    <property type="match status" value="1"/>
</dbReference>
<dbReference type="HOGENOM" id="CLU_019279_2_5_1"/>
<dbReference type="GO" id="GO:0007165">
    <property type="term" value="P:signal transduction"/>
    <property type="evidence" value="ECO:0000318"/>
    <property type="project" value="GO_Central"/>
</dbReference>
<keyword evidence="5" id="KW-1185">Reference proteome</keyword>
<dbReference type="STRING" id="6239.Y69F12A.1.1"/>
<dbReference type="GO" id="GO:0004674">
    <property type="term" value="F:protein serine/threonine kinase activity"/>
    <property type="evidence" value="ECO:0000318"/>
    <property type="project" value="GO_Central"/>
</dbReference>
<dbReference type="EMBL" id="BX284603">
    <property type="protein sequence ID" value="CCD72348.1"/>
    <property type="molecule type" value="Genomic_DNA"/>
</dbReference>
<dbReference type="WormBase" id="Y69F12A.1">
    <property type="protein sequence ID" value="CE24572"/>
    <property type="gene ID" value="WBGene00022102"/>
</dbReference>
<evidence type="ECO:0000256" key="2">
    <source>
        <dbReference type="SAM" id="MobiDB-lite"/>
    </source>
</evidence>
<dbReference type="GO" id="GO:0005634">
    <property type="term" value="C:nucleus"/>
    <property type="evidence" value="ECO:0000318"/>
    <property type="project" value="GO_Central"/>
</dbReference>
<dbReference type="PROSITE" id="PS00107">
    <property type="entry name" value="PROTEIN_KINASE_ATP"/>
    <property type="match status" value="1"/>
</dbReference>
<gene>
    <name evidence="4" type="ORF">CELE_Y69F12A.1</name>
    <name evidence="4 6" type="ORF">Y69F12A.1</name>
</gene>
<dbReference type="eggNOG" id="KOG1164">
    <property type="taxonomic scope" value="Eukaryota"/>
</dbReference>
<dbReference type="AlphaFoldDB" id="Q9N4Q0"/>
<feature type="compositionally biased region" description="Polar residues" evidence="2">
    <location>
        <begin position="1"/>
        <end position="11"/>
    </location>
</feature>
<dbReference type="UCSC" id="Y69F12A.1">
    <property type="organism name" value="c. elegans"/>
</dbReference>
<dbReference type="InParanoid" id="Q9N4Q0"/>
<organism evidence="4 5">
    <name type="scientific">Caenorhabditis elegans</name>
    <dbReference type="NCBI Taxonomy" id="6239"/>
    <lineage>
        <taxon>Eukaryota</taxon>
        <taxon>Metazoa</taxon>
        <taxon>Ecdysozoa</taxon>
        <taxon>Nematoda</taxon>
        <taxon>Chromadorea</taxon>
        <taxon>Rhabditida</taxon>
        <taxon>Rhabditina</taxon>
        <taxon>Rhabditomorpha</taxon>
        <taxon>Rhabditoidea</taxon>
        <taxon>Rhabditidae</taxon>
        <taxon>Peloderinae</taxon>
        <taxon>Caenorhabditis</taxon>
    </lineage>
</organism>
<keyword evidence="1" id="KW-0067">ATP-binding</keyword>
<dbReference type="PhylomeDB" id="Q9N4Q0"/>
<dbReference type="AGR" id="WB:WBGene00022102"/>
<dbReference type="SUPFAM" id="SSF56112">
    <property type="entry name" value="Protein kinase-like (PK-like)"/>
    <property type="match status" value="1"/>
</dbReference>
<dbReference type="FunCoup" id="Q9N4Q0">
    <property type="interactions" value="132"/>
</dbReference>
<evidence type="ECO:0000313" key="5">
    <source>
        <dbReference type="Proteomes" id="UP000001940"/>
    </source>
</evidence>
<evidence type="ECO:0000256" key="1">
    <source>
        <dbReference type="PROSITE-ProRule" id="PRU10141"/>
    </source>
</evidence>
<feature type="domain" description="Protein kinase" evidence="3">
    <location>
        <begin position="70"/>
        <end position="382"/>
    </location>
</feature>
<protein>
    <submittedName>
        <fullName evidence="4">Protein kinase domain-containing protein</fullName>
    </submittedName>
</protein>
<keyword evidence="4" id="KW-0418">Kinase</keyword>
<sequence length="382" mass="44745">MENSRLMQSMPRTPKFEEEKKTDKDKEKEEKERNGKKTELARAQNKKAQEKDMPRFKQGENQIDTATETYELTSELGQGSFGAVFGVTRKSDKRHFAMKCESVNMKRAILPHEAGVLLALNHLKSPHFLEMVDHGIVNNRFLFVVLKLVGMNLWDMRAHLPDKKYTLTTTLRIAEQTLAGLRDLHRVGFLHRDIKPPNFAIGREEDDTYHTVFLLDFGLCRKIAMKGKDLRTPRKECAFRGTTRYAALAAHDNKEQSRKDDIESWWYMIAEMIVFDIPWKQFRGTDRDNVRGMKWRLRADETYFKFLFRKCCYEQMSAILLYLDQLSYSSIPDYDFVYHHLQAAAIVNNCSAKSPPDWDPKSQHYKGPIYKEREPYIVKSLE</sequence>
<evidence type="ECO:0000313" key="4">
    <source>
        <dbReference type="EMBL" id="CCD72348.1"/>
    </source>
</evidence>
<feature type="binding site" evidence="1">
    <location>
        <position position="99"/>
    </location>
    <ligand>
        <name>ATP</name>
        <dbReference type="ChEBI" id="CHEBI:30616"/>
    </ligand>
</feature>
<dbReference type="Bgee" id="WBGene00022102">
    <property type="expression patterns" value="Expressed in adult organism and 1 other cell type or tissue"/>
</dbReference>
<dbReference type="GO" id="GO:0005737">
    <property type="term" value="C:cytoplasm"/>
    <property type="evidence" value="ECO:0000318"/>
    <property type="project" value="GO_Central"/>
</dbReference>
<dbReference type="Pfam" id="PF00069">
    <property type="entry name" value="Pkinase"/>
    <property type="match status" value="1"/>
</dbReference>
<dbReference type="GO" id="GO:0005524">
    <property type="term" value="F:ATP binding"/>
    <property type="evidence" value="ECO:0007669"/>
    <property type="project" value="UniProtKB-UniRule"/>
</dbReference>
<dbReference type="SMART" id="SM00220">
    <property type="entry name" value="S_TKc"/>
    <property type="match status" value="1"/>
</dbReference>
<feature type="compositionally biased region" description="Basic and acidic residues" evidence="2">
    <location>
        <begin position="14"/>
        <end position="40"/>
    </location>
</feature>
<proteinExistence type="predicted"/>
<dbReference type="Proteomes" id="UP000001940">
    <property type="component" value="Chromosome III"/>
</dbReference>
<dbReference type="OMA" id="WYMIAEM"/>
<dbReference type="InterPro" id="IPR011009">
    <property type="entry name" value="Kinase-like_dom_sf"/>
</dbReference>
<keyword evidence="4" id="KW-0808">Transferase</keyword>
<dbReference type="InterPro" id="IPR017441">
    <property type="entry name" value="Protein_kinase_ATP_BS"/>
</dbReference>
<evidence type="ECO:0000313" key="6">
    <source>
        <dbReference type="WormBase" id="Y69F12A.1"/>
    </source>
</evidence>
<accession>Q9N4Q0</accession>
<dbReference type="Gene3D" id="1.10.510.10">
    <property type="entry name" value="Transferase(Phosphotransferase) domain 1"/>
    <property type="match status" value="1"/>
</dbReference>
<evidence type="ECO:0000259" key="3">
    <source>
        <dbReference type="PROSITE" id="PS50011"/>
    </source>
</evidence>
<keyword evidence="1" id="KW-0547">Nucleotide-binding</keyword>
<name>Q9N4Q0_CAEEL</name>